<feature type="transmembrane region" description="Helical" evidence="5">
    <location>
        <begin position="202"/>
        <end position="222"/>
    </location>
</feature>
<dbReference type="InterPro" id="IPR011701">
    <property type="entry name" value="MFS"/>
</dbReference>
<feature type="transmembrane region" description="Helical" evidence="5">
    <location>
        <begin position="300"/>
        <end position="322"/>
    </location>
</feature>
<dbReference type="CDD" id="cd17321">
    <property type="entry name" value="MFS_MMR_MDR_like"/>
    <property type="match status" value="1"/>
</dbReference>
<dbReference type="GO" id="GO:0005886">
    <property type="term" value="C:plasma membrane"/>
    <property type="evidence" value="ECO:0007669"/>
    <property type="project" value="UniProtKB-SubCell"/>
</dbReference>
<dbReference type="Gene3D" id="1.20.1250.20">
    <property type="entry name" value="MFS general substrate transporter like domains"/>
    <property type="match status" value="1"/>
</dbReference>
<protein>
    <submittedName>
        <fullName evidence="7">MFS transporter</fullName>
    </submittedName>
</protein>
<dbReference type="GO" id="GO:0022857">
    <property type="term" value="F:transmembrane transporter activity"/>
    <property type="evidence" value="ECO:0007669"/>
    <property type="project" value="InterPro"/>
</dbReference>
<keyword evidence="2 5" id="KW-0812">Transmembrane</keyword>
<dbReference type="Pfam" id="PF07690">
    <property type="entry name" value="MFS_1"/>
    <property type="match status" value="1"/>
</dbReference>
<feature type="transmembrane region" description="Helical" evidence="5">
    <location>
        <begin position="103"/>
        <end position="124"/>
    </location>
</feature>
<keyword evidence="3 5" id="KW-1133">Transmembrane helix</keyword>
<feature type="transmembrane region" description="Helical" evidence="5">
    <location>
        <begin position="361"/>
        <end position="380"/>
    </location>
</feature>
<dbReference type="PROSITE" id="PS50850">
    <property type="entry name" value="MFS"/>
    <property type="match status" value="1"/>
</dbReference>
<feature type="transmembrane region" description="Helical" evidence="5">
    <location>
        <begin position="47"/>
        <end position="66"/>
    </location>
</feature>
<evidence type="ECO:0000313" key="8">
    <source>
        <dbReference type="Proteomes" id="UP000295157"/>
    </source>
</evidence>
<evidence type="ECO:0000256" key="5">
    <source>
        <dbReference type="SAM" id="Phobius"/>
    </source>
</evidence>
<proteinExistence type="predicted"/>
<feature type="transmembrane region" description="Helical" evidence="5">
    <location>
        <begin position="136"/>
        <end position="164"/>
    </location>
</feature>
<dbReference type="InterPro" id="IPR036259">
    <property type="entry name" value="MFS_trans_sf"/>
</dbReference>
<dbReference type="InterPro" id="IPR005829">
    <property type="entry name" value="Sugar_transporter_CS"/>
</dbReference>
<evidence type="ECO:0000256" key="2">
    <source>
        <dbReference type="ARBA" id="ARBA00022692"/>
    </source>
</evidence>
<dbReference type="PANTHER" id="PTHR42718">
    <property type="entry name" value="MAJOR FACILITATOR SUPERFAMILY MULTIDRUG TRANSPORTER MFSC"/>
    <property type="match status" value="1"/>
</dbReference>
<dbReference type="InterPro" id="IPR020846">
    <property type="entry name" value="MFS_dom"/>
</dbReference>
<evidence type="ECO:0000259" key="6">
    <source>
        <dbReference type="PROSITE" id="PS50850"/>
    </source>
</evidence>
<feature type="transmembrane region" description="Helical" evidence="5">
    <location>
        <begin position="334"/>
        <end position="355"/>
    </location>
</feature>
<feature type="transmembrane region" description="Helical" evidence="5">
    <location>
        <begin position="437"/>
        <end position="457"/>
    </location>
</feature>
<dbReference type="AlphaFoldDB" id="A0A4R4N9S1"/>
<dbReference type="EMBL" id="SMJZ01000067">
    <property type="protein sequence ID" value="TDC05599.1"/>
    <property type="molecule type" value="Genomic_DNA"/>
</dbReference>
<keyword evidence="4 5" id="KW-0472">Membrane</keyword>
<feature type="transmembrane region" description="Helical" evidence="5">
    <location>
        <begin position="412"/>
        <end position="431"/>
    </location>
</feature>
<sequence length="466" mass="48574">MRPFGGDKRKHALAICLVAAFMSGLDVSIVNVAVPSIRDALHASEDGLQWTVSGYALAFGLLLVPAGRLGDARSRRTIFMWGVALFTASSAACGLAWDMNVLIAARFVQGMAAGTLNPQVSGLIQQMFRGTERGRAFGALGATIGVSTAAGPLIGGLLVGLAGADDGWRWVFLVNVPIGIVLLPLAWRALPAQPGSGRRESMDPVGVLLLGMGVVGLLLPFIQRHQWEGNTKWLLVPAALVVLAGFVLWERRYPREPLVDLSLFGRRSYRLGTAIAMFYFAGFTGIFFIFTLYLQVGLHYSALLAGLAITPFALGSASASVVGGRLVSRAGRRVVAVGLTMVIAGLCATMLATALVPGRGVGLATVLPLLLAGMGSGLVISPNQAITLSEVPPEGGGSAAGVLQTGQRLGSAIGIAVAGSTFFGALGQGWATAFRHGLMAVLMSVMIALVAAAYDLVRTRRDATRP</sequence>
<dbReference type="Proteomes" id="UP000295157">
    <property type="component" value="Unassembled WGS sequence"/>
</dbReference>
<feature type="transmembrane region" description="Helical" evidence="5">
    <location>
        <begin position="12"/>
        <end position="35"/>
    </location>
</feature>
<evidence type="ECO:0000256" key="1">
    <source>
        <dbReference type="ARBA" id="ARBA00004651"/>
    </source>
</evidence>
<organism evidence="7 8">
    <name type="scientific">Nonomuraea longispora</name>
    <dbReference type="NCBI Taxonomy" id="1848320"/>
    <lineage>
        <taxon>Bacteria</taxon>
        <taxon>Bacillati</taxon>
        <taxon>Actinomycetota</taxon>
        <taxon>Actinomycetes</taxon>
        <taxon>Streptosporangiales</taxon>
        <taxon>Streptosporangiaceae</taxon>
        <taxon>Nonomuraea</taxon>
    </lineage>
</organism>
<dbReference type="PRINTS" id="PR01036">
    <property type="entry name" value="TCRTETB"/>
</dbReference>
<name>A0A4R4N9S1_9ACTN</name>
<feature type="transmembrane region" description="Helical" evidence="5">
    <location>
        <begin position="271"/>
        <end position="294"/>
    </location>
</feature>
<keyword evidence="8" id="KW-1185">Reference proteome</keyword>
<feature type="transmembrane region" description="Helical" evidence="5">
    <location>
        <begin position="170"/>
        <end position="190"/>
    </location>
</feature>
<dbReference type="RefSeq" id="WP_132333931.1">
    <property type="nucleotide sequence ID" value="NZ_SMJZ01000067.1"/>
</dbReference>
<comment type="caution">
    <text evidence="7">The sequence shown here is derived from an EMBL/GenBank/DDBJ whole genome shotgun (WGS) entry which is preliminary data.</text>
</comment>
<comment type="subcellular location">
    <subcellularLocation>
        <location evidence="1">Cell membrane</location>
        <topology evidence="1">Multi-pass membrane protein</topology>
    </subcellularLocation>
</comment>
<feature type="transmembrane region" description="Helical" evidence="5">
    <location>
        <begin position="234"/>
        <end position="250"/>
    </location>
</feature>
<evidence type="ECO:0000256" key="3">
    <source>
        <dbReference type="ARBA" id="ARBA00022989"/>
    </source>
</evidence>
<feature type="domain" description="Major facilitator superfamily (MFS) profile" evidence="6">
    <location>
        <begin position="12"/>
        <end position="460"/>
    </location>
</feature>
<evidence type="ECO:0000256" key="4">
    <source>
        <dbReference type="ARBA" id="ARBA00023136"/>
    </source>
</evidence>
<gene>
    <name evidence="7" type="ORF">E1267_19115</name>
</gene>
<accession>A0A4R4N9S1</accession>
<reference evidence="7 8" key="1">
    <citation type="submission" date="2019-02" db="EMBL/GenBank/DDBJ databases">
        <title>Draft genome sequences of novel Actinobacteria.</title>
        <authorList>
            <person name="Sahin N."/>
            <person name="Ay H."/>
            <person name="Saygin H."/>
        </authorList>
    </citation>
    <scope>NUCLEOTIDE SEQUENCE [LARGE SCALE GENOMIC DNA]</scope>
    <source>
        <strain evidence="7 8">KC201</strain>
    </source>
</reference>
<dbReference type="PANTHER" id="PTHR42718:SF39">
    <property type="entry name" value="ACTINORHODIN TRANSPORTER-RELATED"/>
    <property type="match status" value="1"/>
</dbReference>
<dbReference type="OrthoDB" id="783189at2"/>
<dbReference type="PROSITE" id="PS00217">
    <property type="entry name" value="SUGAR_TRANSPORT_2"/>
    <property type="match status" value="1"/>
</dbReference>
<feature type="transmembrane region" description="Helical" evidence="5">
    <location>
        <begin position="78"/>
        <end position="97"/>
    </location>
</feature>
<evidence type="ECO:0000313" key="7">
    <source>
        <dbReference type="EMBL" id="TDC05599.1"/>
    </source>
</evidence>
<dbReference type="SUPFAM" id="SSF103473">
    <property type="entry name" value="MFS general substrate transporter"/>
    <property type="match status" value="1"/>
</dbReference>
<dbReference type="Gene3D" id="1.20.1720.10">
    <property type="entry name" value="Multidrug resistance protein D"/>
    <property type="match status" value="1"/>
</dbReference>